<sequence>MKTTRASAIAGFTVVALVALAVAVWQMHPWRESAAWVPTCSDLTTAMQGAAGGAWTVSKPDAGRDKNDTSTVCQIAFITTGRRHTGTVDVFIAGTPDPDTTGRQAATADCAGTPAPAPAPAGYLVYRACTRNAGDRINETVIAARQRRWATLSLSAAIPADGNPAEVSRFAHTAAGKLADLGLTLPEDR</sequence>
<evidence type="ECO:0000313" key="2">
    <source>
        <dbReference type="Proteomes" id="UP000656042"/>
    </source>
</evidence>
<organism evidence="1 2">
    <name type="scientific">Mangrovihabitans endophyticus</name>
    <dbReference type="NCBI Taxonomy" id="1751298"/>
    <lineage>
        <taxon>Bacteria</taxon>
        <taxon>Bacillati</taxon>
        <taxon>Actinomycetota</taxon>
        <taxon>Actinomycetes</taxon>
        <taxon>Micromonosporales</taxon>
        <taxon>Micromonosporaceae</taxon>
        <taxon>Mangrovihabitans</taxon>
    </lineage>
</organism>
<gene>
    <name evidence="1" type="ORF">GCM10012284_37680</name>
</gene>
<dbReference type="Proteomes" id="UP000656042">
    <property type="component" value="Unassembled WGS sequence"/>
</dbReference>
<dbReference type="AlphaFoldDB" id="A0A8J3C2B0"/>
<name>A0A8J3C2B0_9ACTN</name>
<protein>
    <submittedName>
        <fullName evidence="1">Uncharacterized protein</fullName>
    </submittedName>
</protein>
<evidence type="ECO:0000313" key="1">
    <source>
        <dbReference type="EMBL" id="GGK99746.1"/>
    </source>
</evidence>
<keyword evidence="2" id="KW-1185">Reference proteome</keyword>
<proteinExistence type="predicted"/>
<reference evidence="1" key="1">
    <citation type="journal article" date="2014" name="Int. J. Syst. Evol. Microbiol.">
        <title>Complete genome sequence of Corynebacterium casei LMG S-19264T (=DSM 44701T), isolated from a smear-ripened cheese.</title>
        <authorList>
            <consortium name="US DOE Joint Genome Institute (JGI-PGF)"/>
            <person name="Walter F."/>
            <person name="Albersmeier A."/>
            <person name="Kalinowski J."/>
            <person name="Ruckert C."/>
        </authorList>
    </citation>
    <scope>NUCLEOTIDE SEQUENCE</scope>
    <source>
        <strain evidence="1">CGMCC 4.7299</strain>
    </source>
</reference>
<comment type="caution">
    <text evidence="1">The sequence shown here is derived from an EMBL/GenBank/DDBJ whole genome shotgun (WGS) entry which is preliminary data.</text>
</comment>
<dbReference type="RefSeq" id="WP_189080554.1">
    <property type="nucleotide sequence ID" value="NZ_BMMX01000017.1"/>
</dbReference>
<reference evidence="1" key="2">
    <citation type="submission" date="2020-09" db="EMBL/GenBank/DDBJ databases">
        <authorList>
            <person name="Sun Q."/>
            <person name="Zhou Y."/>
        </authorList>
    </citation>
    <scope>NUCLEOTIDE SEQUENCE</scope>
    <source>
        <strain evidence="1">CGMCC 4.7299</strain>
    </source>
</reference>
<accession>A0A8J3C2B0</accession>
<dbReference type="EMBL" id="BMMX01000017">
    <property type="protein sequence ID" value="GGK99746.1"/>
    <property type="molecule type" value="Genomic_DNA"/>
</dbReference>